<evidence type="ECO:0000256" key="2">
    <source>
        <dbReference type="ARBA" id="ARBA00022475"/>
    </source>
</evidence>
<dbReference type="Proteomes" id="UP000070107">
    <property type="component" value="Unassembled WGS sequence"/>
</dbReference>
<feature type="transmembrane region" description="Helical" evidence="6">
    <location>
        <begin position="21"/>
        <end position="43"/>
    </location>
</feature>
<dbReference type="InterPro" id="IPR050189">
    <property type="entry name" value="MFS_Efflux_Transporters"/>
</dbReference>
<dbReference type="GO" id="GO:0005886">
    <property type="term" value="C:plasma membrane"/>
    <property type="evidence" value="ECO:0007669"/>
    <property type="project" value="UniProtKB-SubCell"/>
</dbReference>
<feature type="transmembrane region" description="Helical" evidence="6">
    <location>
        <begin position="86"/>
        <end position="109"/>
    </location>
</feature>
<accession>A0A135HNJ1</accession>
<dbReference type="SUPFAM" id="SSF103473">
    <property type="entry name" value="MFS general substrate transporter"/>
    <property type="match status" value="1"/>
</dbReference>
<name>A0A135HNJ1_9HYPH</name>
<dbReference type="Gene3D" id="1.20.1250.20">
    <property type="entry name" value="MFS general substrate transporter like domains"/>
    <property type="match status" value="2"/>
</dbReference>
<dbReference type="InterPro" id="IPR036259">
    <property type="entry name" value="MFS_trans_sf"/>
</dbReference>
<feature type="transmembrane region" description="Helical" evidence="6">
    <location>
        <begin position="148"/>
        <end position="170"/>
    </location>
</feature>
<protein>
    <submittedName>
        <fullName evidence="8">MFS transporter</fullName>
    </submittedName>
</protein>
<feature type="domain" description="Major facilitator superfamily (MFS) profile" evidence="7">
    <location>
        <begin position="20"/>
        <end position="395"/>
    </location>
</feature>
<feature type="transmembrane region" description="Helical" evidence="6">
    <location>
        <begin position="278"/>
        <end position="300"/>
    </location>
</feature>
<dbReference type="EMBL" id="LNTU01000041">
    <property type="protein sequence ID" value="KXF74785.1"/>
    <property type="molecule type" value="Genomic_DNA"/>
</dbReference>
<proteinExistence type="predicted"/>
<organism evidence="8 9">
    <name type="scientific">Paramesorhizobium deserti</name>
    <dbReference type="NCBI Taxonomy" id="1494590"/>
    <lineage>
        <taxon>Bacteria</taxon>
        <taxon>Pseudomonadati</taxon>
        <taxon>Pseudomonadota</taxon>
        <taxon>Alphaproteobacteria</taxon>
        <taxon>Hyphomicrobiales</taxon>
        <taxon>Phyllobacteriaceae</taxon>
        <taxon>Paramesorhizobium</taxon>
    </lineage>
</organism>
<dbReference type="CDD" id="cd17324">
    <property type="entry name" value="MFS_NepI_like"/>
    <property type="match status" value="1"/>
</dbReference>
<feature type="transmembrane region" description="Helical" evidence="6">
    <location>
        <begin position="252"/>
        <end position="271"/>
    </location>
</feature>
<evidence type="ECO:0000313" key="8">
    <source>
        <dbReference type="EMBL" id="KXF74785.1"/>
    </source>
</evidence>
<evidence type="ECO:0000256" key="6">
    <source>
        <dbReference type="SAM" id="Phobius"/>
    </source>
</evidence>
<dbReference type="PANTHER" id="PTHR43124">
    <property type="entry name" value="PURINE EFFLUX PUMP PBUE"/>
    <property type="match status" value="1"/>
</dbReference>
<comment type="caution">
    <text evidence="8">The sequence shown here is derived from an EMBL/GenBank/DDBJ whole genome shotgun (WGS) entry which is preliminary data.</text>
</comment>
<dbReference type="InterPro" id="IPR011701">
    <property type="entry name" value="MFS"/>
</dbReference>
<dbReference type="InterPro" id="IPR020846">
    <property type="entry name" value="MFS_dom"/>
</dbReference>
<comment type="subcellular location">
    <subcellularLocation>
        <location evidence="1">Cell membrane</location>
        <topology evidence="1">Multi-pass membrane protein</topology>
    </subcellularLocation>
</comment>
<dbReference type="AlphaFoldDB" id="A0A135HNJ1"/>
<feature type="transmembrane region" description="Helical" evidence="6">
    <location>
        <begin position="217"/>
        <end position="240"/>
    </location>
</feature>
<feature type="transmembrane region" description="Helical" evidence="6">
    <location>
        <begin position="337"/>
        <end position="358"/>
    </location>
</feature>
<feature type="transmembrane region" description="Helical" evidence="6">
    <location>
        <begin position="176"/>
        <end position="196"/>
    </location>
</feature>
<gene>
    <name evidence="8" type="ORF">ATN84_23200</name>
</gene>
<feature type="transmembrane region" description="Helical" evidence="6">
    <location>
        <begin position="370"/>
        <end position="391"/>
    </location>
</feature>
<dbReference type="GO" id="GO:0022857">
    <property type="term" value="F:transmembrane transporter activity"/>
    <property type="evidence" value="ECO:0007669"/>
    <property type="project" value="InterPro"/>
</dbReference>
<evidence type="ECO:0000313" key="9">
    <source>
        <dbReference type="Proteomes" id="UP000070107"/>
    </source>
</evidence>
<dbReference type="PANTHER" id="PTHR43124:SF8">
    <property type="entry name" value="INNER MEMBRANE TRANSPORT PROTEIN YDHP"/>
    <property type="match status" value="1"/>
</dbReference>
<keyword evidence="3 6" id="KW-0812">Transmembrane</keyword>
<keyword evidence="4 6" id="KW-1133">Transmembrane helix</keyword>
<evidence type="ECO:0000256" key="1">
    <source>
        <dbReference type="ARBA" id="ARBA00004651"/>
    </source>
</evidence>
<feature type="transmembrane region" description="Helical" evidence="6">
    <location>
        <begin position="115"/>
        <end position="136"/>
    </location>
</feature>
<dbReference type="Pfam" id="PF07690">
    <property type="entry name" value="MFS_1"/>
    <property type="match status" value="1"/>
</dbReference>
<keyword evidence="9" id="KW-1185">Reference proteome</keyword>
<evidence type="ECO:0000256" key="3">
    <source>
        <dbReference type="ARBA" id="ARBA00022692"/>
    </source>
</evidence>
<evidence type="ECO:0000259" key="7">
    <source>
        <dbReference type="PROSITE" id="PS50850"/>
    </source>
</evidence>
<reference evidence="8 9" key="1">
    <citation type="submission" date="2015-11" db="EMBL/GenBank/DDBJ databases">
        <title>Draft genome sequence of Paramesorhizobium deserti A-3-E, a strain highly resistant to diverse beta-lactam antibiotics.</title>
        <authorList>
            <person name="Lv R."/>
            <person name="Yang X."/>
            <person name="Fang N."/>
            <person name="Guo J."/>
            <person name="Luo X."/>
            <person name="Peng F."/>
            <person name="Yang R."/>
            <person name="Cui Y."/>
            <person name="Fang C."/>
            <person name="Song Y."/>
        </authorList>
    </citation>
    <scope>NUCLEOTIDE SEQUENCE [LARGE SCALE GENOMIC DNA]</scope>
    <source>
        <strain evidence="8 9">A-3-E</strain>
    </source>
</reference>
<dbReference type="OrthoDB" id="9788453at2"/>
<evidence type="ECO:0000256" key="4">
    <source>
        <dbReference type="ARBA" id="ARBA00022989"/>
    </source>
</evidence>
<feature type="transmembrane region" description="Helical" evidence="6">
    <location>
        <begin position="306"/>
        <end position="325"/>
    </location>
</feature>
<dbReference type="PROSITE" id="PS50850">
    <property type="entry name" value="MFS"/>
    <property type="match status" value="1"/>
</dbReference>
<keyword evidence="5 6" id="KW-0472">Membrane</keyword>
<feature type="transmembrane region" description="Helical" evidence="6">
    <location>
        <begin position="55"/>
        <end position="79"/>
    </location>
</feature>
<evidence type="ECO:0000256" key="5">
    <source>
        <dbReference type="ARBA" id="ARBA00023136"/>
    </source>
</evidence>
<keyword evidence="2" id="KW-1003">Cell membrane</keyword>
<sequence length="396" mass="39972">MDTHTVSAARDQRQSSGLLSILTLTLCAFSVTTAEFVIAGILPQVAAGLAVSIPAAGHLVTAYAIGMIVGGPLVTLLTVSAHRKPLMVTLLLVFVAGNVFAAMAPSYVALLAARLLSGSVVGTFFALAVVVAASLAAPGKQASAIAKVAFGFNLAMILGAPLGTLIGQQFGWRSTFITIAVLASIAAALLVRLVPVHGIPTTGSVVGELRVLKNRDLQLALATTAVGNAGVLMFFIYLVPLLTNVSGFVPDSVPALLLLYGVGATLGNLVGGWLSDRALIPSMIGLLLSLAIALALFWLIGAIQPAAPLMIFVIGALAFSVIPGMQTKVLIAAQEAPTLGIALNASGFQIAAALAALAGGEIIDGSLGLGALPLVGAAVTVAGVILALILLKRSRS</sequence>